<gene>
    <name evidence="1" type="ORF">MGWOODY_Tha1962</name>
</gene>
<protein>
    <submittedName>
        <fullName evidence="1">Uncharacterized protein</fullName>
    </submittedName>
</protein>
<evidence type="ECO:0000313" key="1">
    <source>
        <dbReference type="EMBL" id="CUS40779.1"/>
    </source>
</evidence>
<accession>A0A160TDC3</accession>
<proteinExistence type="predicted"/>
<organism evidence="1">
    <name type="scientific">hydrothermal vent metagenome</name>
    <dbReference type="NCBI Taxonomy" id="652676"/>
    <lineage>
        <taxon>unclassified sequences</taxon>
        <taxon>metagenomes</taxon>
        <taxon>ecological metagenomes</taxon>
    </lineage>
</organism>
<dbReference type="AlphaFoldDB" id="A0A160TDC3"/>
<name>A0A160TDC3_9ZZZZ</name>
<reference evidence="1" key="1">
    <citation type="submission" date="2015-10" db="EMBL/GenBank/DDBJ databases">
        <authorList>
            <person name="Gilbert D.G."/>
        </authorList>
    </citation>
    <scope>NUCLEOTIDE SEQUENCE</scope>
</reference>
<dbReference type="EMBL" id="CZQC01000025">
    <property type="protein sequence ID" value="CUS40779.1"/>
    <property type="molecule type" value="Genomic_DNA"/>
</dbReference>
<sequence>MTDFGVLTETKALIVPSMPYNETMTNVTHVEYYTHKKSRI</sequence>